<accession>A0A9D4A8F1</accession>
<evidence type="ECO:0000313" key="1">
    <source>
        <dbReference type="EMBL" id="KAH1098358.1"/>
    </source>
</evidence>
<keyword evidence="2" id="KW-1185">Reference proteome</keyword>
<reference evidence="1 2" key="1">
    <citation type="journal article" date="2021" name="Plant Biotechnol. J.">
        <title>Multi-omics assisted identification of the key and species-specific regulatory components of drought-tolerant mechanisms in Gossypium stocksii.</title>
        <authorList>
            <person name="Yu D."/>
            <person name="Ke L."/>
            <person name="Zhang D."/>
            <person name="Wu Y."/>
            <person name="Sun Y."/>
            <person name="Mei J."/>
            <person name="Sun J."/>
            <person name="Sun Y."/>
        </authorList>
    </citation>
    <scope>NUCLEOTIDE SEQUENCE [LARGE SCALE GENOMIC DNA]</scope>
    <source>
        <strain evidence="2">cv. E1</strain>
        <tissue evidence="1">Leaf</tissue>
    </source>
</reference>
<comment type="caution">
    <text evidence="1">The sequence shown here is derived from an EMBL/GenBank/DDBJ whole genome shotgun (WGS) entry which is preliminary data.</text>
</comment>
<protein>
    <submittedName>
        <fullName evidence="1">Uncharacterized protein</fullName>
    </submittedName>
</protein>
<name>A0A9D4A8F1_9ROSI</name>
<gene>
    <name evidence="1" type="ORF">J1N35_015279</name>
</gene>
<evidence type="ECO:0000313" key="2">
    <source>
        <dbReference type="Proteomes" id="UP000828251"/>
    </source>
</evidence>
<sequence>VEKLIDFLAITEMVPVEEVDELISFSSKKGNKSQVTKTLCDMEERKLEAIIL</sequence>
<proteinExistence type="predicted"/>
<feature type="non-terminal residue" evidence="1">
    <location>
        <position position="1"/>
    </location>
</feature>
<organism evidence="1 2">
    <name type="scientific">Gossypium stocksii</name>
    <dbReference type="NCBI Taxonomy" id="47602"/>
    <lineage>
        <taxon>Eukaryota</taxon>
        <taxon>Viridiplantae</taxon>
        <taxon>Streptophyta</taxon>
        <taxon>Embryophyta</taxon>
        <taxon>Tracheophyta</taxon>
        <taxon>Spermatophyta</taxon>
        <taxon>Magnoliopsida</taxon>
        <taxon>eudicotyledons</taxon>
        <taxon>Gunneridae</taxon>
        <taxon>Pentapetalae</taxon>
        <taxon>rosids</taxon>
        <taxon>malvids</taxon>
        <taxon>Malvales</taxon>
        <taxon>Malvaceae</taxon>
        <taxon>Malvoideae</taxon>
        <taxon>Gossypium</taxon>
    </lineage>
</organism>
<dbReference type="AlphaFoldDB" id="A0A9D4A8F1"/>
<dbReference type="Proteomes" id="UP000828251">
    <property type="component" value="Unassembled WGS sequence"/>
</dbReference>
<dbReference type="EMBL" id="JAIQCV010000005">
    <property type="protein sequence ID" value="KAH1098358.1"/>
    <property type="molecule type" value="Genomic_DNA"/>
</dbReference>